<dbReference type="SUPFAM" id="SSF64484">
    <property type="entry name" value="beta and beta-prime subunits of DNA dependent RNA-polymerase"/>
    <property type="match status" value="1"/>
</dbReference>
<dbReference type="PANTHER" id="PTHR19376">
    <property type="entry name" value="DNA-DIRECTED RNA POLYMERASE"/>
    <property type="match status" value="1"/>
</dbReference>
<proteinExistence type="predicted"/>
<evidence type="ECO:0000256" key="4">
    <source>
        <dbReference type="ARBA" id="ARBA00022695"/>
    </source>
</evidence>
<dbReference type="InterPro" id="IPR007066">
    <property type="entry name" value="RNA_pol_Rpb1_3"/>
</dbReference>
<dbReference type="EC" id="2.7.7.6" evidence="1"/>
<dbReference type="GO" id="GO:0005665">
    <property type="term" value="C:RNA polymerase II, core complex"/>
    <property type="evidence" value="ECO:0007669"/>
    <property type="project" value="TreeGrafter"/>
</dbReference>
<dbReference type="OrthoDB" id="270392at2759"/>
<evidence type="ECO:0000256" key="5">
    <source>
        <dbReference type="ARBA" id="ARBA00023163"/>
    </source>
</evidence>
<evidence type="ECO:0000256" key="3">
    <source>
        <dbReference type="ARBA" id="ARBA00022679"/>
    </source>
</evidence>
<feature type="domain" description="RNA polymerase Rpb1" evidence="6">
    <location>
        <begin position="4"/>
        <end position="145"/>
    </location>
</feature>
<evidence type="ECO:0000313" key="9">
    <source>
        <dbReference type="EMBL" id="KIJ10873.1"/>
    </source>
</evidence>
<dbReference type="GO" id="GO:0006351">
    <property type="term" value="P:DNA-templated transcription"/>
    <property type="evidence" value="ECO:0007669"/>
    <property type="project" value="InterPro"/>
</dbReference>
<dbReference type="EMBL" id="KN819393">
    <property type="protein sequence ID" value="KIJ10873.1"/>
    <property type="molecule type" value="Genomic_DNA"/>
</dbReference>
<keyword evidence="3" id="KW-0808">Transferase</keyword>
<dbReference type="GO" id="GO:0003899">
    <property type="term" value="F:DNA-directed RNA polymerase activity"/>
    <property type="evidence" value="ECO:0007669"/>
    <property type="project" value="UniProtKB-EC"/>
</dbReference>
<organism evidence="9 10">
    <name type="scientific">Paxillus involutus ATCC 200175</name>
    <dbReference type="NCBI Taxonomy" id="664439"/>
    <lineage>
        <taxon>Eukaryota</taxon>
        <taxon>Fungi</taxon>
        <taxon>Dikarya</taxon>
        <taxon>Basidiomycota</taxon>
        <taxon>Agaricomycotina</taxon>
        <taxon>Agaricomycetes</taxon>
        <taxon>Agaricomycetidae</taxon>
        <taxon>Boletales</taxon>
        <taxon>Paxilineae</taxon>
        <taxon>Paxillaceae</taxon>
        <taxon>Paxillus</taxon>
    </lineage>
</organism>
<dbReference type="InterPro" id="IPR045867">
    <property type="entry name" value="DNA-dir_RpoC_beta_prime"/>
</dbReference>
<dbReference type="InterPro" id="IPR007081">
    <property type="entry name" value="RNA_pol_Rpb1_5"/>
</dbReference>
<dbReference type="InterPro" id="IPR042102">
    <property type="entry name" value="RNA_pol_Rpb1_3_sf"/>
</dbReference>
<name>A0A0C9TJF1_PAXIN</name>
<dbReference type="Pfam" id="PF04983">
    <property type="entry name" value="RNA_pol_Rpb1_3"/>
    <property type="match status" value="1"/>
</dbReference>
<dbReference type="AlphaFoldDB" id="A0A0C9TJF1"/>
<accession>A0A0C9TJF1</accession>
<gene>
    <name evidence="9" type="ORF">PAXINDRAFT_101865</name>
</gene>
<dbReference type="GO" id="GO:0003677">
    <property type="term" value="F:DNA binding"/>
    <property type="evidence" value="ECO:0007669"/>
    <property type="project" value="InterPro"/>
</dbReference>
<reference evidence="9 10" key="1">
    <citation type="submission" date="2014-06" db="EMBL/GenBank/DDBJ databases">
        <authorList>
            <consortium name="DOE Joint Genome Institute"/>
            <person name="Kuo A."/>
            <person name="Kohler A."/>
            <person name="Nagy L.G."/>
            <person name="Floudas D."/>
            <person name="Copeland A."/>
            <person name="Barry K.W."/>
            <person name="Cichocki N."/>
            <person name="Veneault-Fourrey C."/>
            <person name="LaButti K."/>
            <person name="Lindquist E.A."/>
            <person name="Lipzen A."/>
            <person name="Lundell T."/>
            <person name="Morin E."/>
            <person name="Murat C."/>
            <person name="Sun H."/>
            <person name="Tunlid A."/>
            <person name="Henrissat B."/>
            <person name="Grigoriev I.V."/>
            <person name="Hibbett D.S."/>
            <person name="Martin F."/>
            <person name="Nordberg H.P."/>
            <person name="Cantor M.N."/>
            <person name="Hua S.X."/>
        </authorList>
    </citation>
    <scope>NUCLEOTIDE SEQUENCE [LARGE SCALE GENOMIC DNA]</scope>
    <source>
        <strain evidence="9 10">ATCC 200175</strain>
    </source>
</reference>
<dbReference type="Proteomes" id="UP000053647">
    <property type="component" value="Unassembled WGS sequence"/>
</dbReference>
<evidence type="ECO:0000256" key="1">
    <source>
        <dbReference type="ARBA" id="ARBA00012418"/>
    </source>
</evidence>
<evidence type="ECO:0000259" key="8">
    <source>
        <dbReference type="Pfam" id="PF04998"/>
    </source>
</evidence>
<evidence type="ECO:0000259" key="6">
    <source>
        <dbReference type="Pfam" id="PF04983"/>
    </source>
</evidence>
<keyword evidence="4" id="KW-0548">Nucleotidyltransferase</keyword>
<feature type="domain" description="RNA polymerase Rpb1" evidence="7">
    <location>
        <begin position="164"/>
        <end position="349"/>
    </location>
</feature>
<evidence type="ECO:0000313" key="10">
    <source>
        <dbReference type="Proteomes" id="UP000053647"/>
    </source>
</evidence>
<dbReference type="InterPro" id="IPR007075">
    <property type="entry name" value="RNA_pol_Rpb1_6"/>
</dbReference>
<dbReference type="Gene3D" id="6.20.50.80">
    <property type="match status" value="1"/>
</dbReference>
<dbReference type="HOGENOM" id="CLU_495314_0_0_1"/>
<evidence type="ECO:0000256" key="2">
    <source>
        <dbReference type="ARBA" id="ARBA00022478"/>
    </source>
</evidence>
<dbReference type="FunFam" id="1.10.274.100:FF:000001">
    <property type="entry name" value="DNA-directed RNA polymerase subunit"/>
    <property type="match status" value="1"/>
</dbReference>
<reference evidence="10" key="2">
    <citation type="submission" date="2015-01" db="EMBL/GenBank/DDBJ databases">
        <title>Evolutionary Origins and Diversification of the Mycorrhizal Mutualists.</title>
        <authorList>
            <consortium name="DOE Joint Genome Institute"/>
            <consortium name="Mycorrhizal Genomics Consortium"/>
            <person name="Kohler A."/>
            <person name="Kuo A."/>
            <person name="Nagy L.G."/>
            <person name="Floudas D."/>
            <person name="Copeland A."/>
            <person name="Barry K.W."/>
            <person name="Cichocki N."/>
            <person name="Veneault-Fourrey C."/>
            <person name="LaButti K."/>
            <person name="Lindquist E.A."/>
            <person name="Lipzen A."/>
            <person name="Lundell T."/>
            <person name="Morin E."/>
            <person name="Murat C."/>
            <person name="Riley R."/>
            <person name="Ohm R."/>
            <person name="Sun H."/>
            <person name="Tunlid A."/>
            <person name="Henrissat B."/>
            <person name="Grigoriev I.V."/>
            <person name="Hibbett D.S."/>
            <person name="Martin F."/>
        </authorList>
    </citation>
    <scope>NUCLEOTIDE SEQUENCE [LARGE SCALE GENOMIC DNA]</scope>
    <source>
        <strain evidence="10">ATCC 200175</strain>
    </source>
</reference>
<keyword evidence="10" id="KW-1185">Reference proteome</keyword>
<keyword evidence="5" id="KW-0804">Transcription</keyword>
<feature type="domain" description="RNA polymerase Rpb1" evidence="8">
    <location>
        <begin position="407"/>
        <end position="467"/>
    </location>
</feature>
<keyword evidence="2" id="KW-0240">DNA-directed RNA polymerase</keyword>
<protein>
    <recommendedName>
        <fullName evidence="1">DNA-directed RNA polymerase</fullName>
        <ecNumber evidence="1">2.7.7.6</ecNumber>
    </recommendedName>
</protein>
<sequence length="550" mass="61466">MPRQIISPQANKPIMGIVQDRPCGIRFTLRDTLLDWNHVQSILLWIPDWDGTVPTPTIIRPKPLWTGKQILSMVIPRGINIHCAPDPKPSHPVFDDGMMIVDKKTVGAMQGGLIHVVFREKGPEATRQLFTGIQTVVNFWLFHNGTVRNSLGDLIQFIYGEDGIDGAFIERQRIDTFGLSDKEFKHNYRVDVTDKEGGFLPGVLQIGMDDSSLELQAKLDEEYGRLVQDRHELRNFVFPRADGLTPHYLPVNLQRIIQNAVQIFYIDRRKPSDLEPAYIVDAVQQLADRLVAIPGDDEMSKEVQANASLTFRMHVRATLATRCVLEQYHLNREVFEWVPGEIEAKFNHSLVNPGQMCGTLAAQSIGEPATQMTLNTFHYAGVSTGEHDAQLGQPTWSARDSQGLLAEHDKVYVNEEGSNKSKKQWMLETGGINLKTVMCIDGVDFTQTYSNSGVEIFNALGIEAAQNRAQRPALKVRCTYLFSSGFHGNVKTAKVDYLPLECVGNPTMPLCKLSSLVYPLPLPLSPPAIDMALKTTKMGYLPLMCIGNEA</sequence>
<dbReference type="PANTHER" id="PTHR19376:SF37">
    <property type="entry name" value="DNA-DIRECTED RNA POLYMERASE II SUBUNIT RPB1"/>
    <property type="match status" value="1"/>
</dbReference>
<dbReference type="Pfam" id="PF04998">
    <property type="entry name" value="RNA_pol_Rpb1_5"/>
    <property type="match status" value="1"/>
</dbReference>
<dbReference type="Gene3D" id="1.10.274.100">
    <property type="entry name" value="RNA polymerase Rpb1, domain 3"/>
    <property type="match status" value="1"/>
</dbReference>
<dbReference type="Pfam" id="PF04992">
    <property type="entry name" value="RNA_pol_Rpb1_6"/>
    <property type="match status" value="1"/>
</dbReference>
<evidence type="ECO:0000259" key="7">
    <source>
        <dbReference type="Pfam" id="PF04992"/>
    </source>
</evidence>